<sequence>MIDLIGDIHGYADELKELLQKLGYSKQNNYYAHPNRKVLFVGDYIDRGPKIRETLEIVKQMVDNKSAIALMGNHEYNALCFHFLESEGGHLRKHSIKNITQHYETLKQFQNRQKEYEEYLEWFKSLPLFYETETFRAVHACWDSESINFLKTELKNNCLTDVLICQSIKKGTKLNEAIELILKGKEIRLPNGLCFFDKDGNKRGGIRIKWWEDPKEITYKEISVKPLSVLPNIRIDLSTLNNAEYYLRNEKPVFFGHYWLEGKPSLYKNNICCLDYSIANKKIDGHLVAYSHDNEQKLEINKLTFVINSTIT</sequence>
<dbReference type="PANTHER" id="PTHR42850">
    <property type="entry name" value="METALLOPHOSPHOESTERASE"/>
    <property type="match status" value="1"/>
</dbReference>
<evidence type="ECO:0000259" key="1">
    <source>
        <dbReference type="Pfam" id="PF00149"/>
    </source>
</evidence>
<protein>
    <submittedName>
        <fullName evidence="2">Metallophosphoesterase</fullName>
    </submittedName>
</protein>
<dbReference type="InterPro" id="IPR004843">
    <property type="entry name" value="Calcineurin-like_PHP"/>
</dbReference>
<dbReference type="Pfam" id="PF00149">
    <property type="entry name" value="Metallophos"/>
    <property type="match status" value="1"/>
</dbReference>
<accession>A0ABS0WNV6</accession>
<name>A0ABS0WNV6_9FLAO</name>
<dbReference type="InterPro" id="IPR029052">
    <property type="entry name" value="Metallo-depent_PP-like"/>
</dbReference>
<dbReference type="EMBL" id="JAEHFJ010000002">
    <property type="protein sequence ID" value="MBJ2173649.1"/>
    <property type="molecule type" value="Genomic_DNA"/>
</dbReference>
<proteinExistence type="predicted"/>
<dbReference type="PRINTS" id="PR00114">
    <property type="entry name" value="STPHPHTASE"/>
</dbReference>
<comment type="caution">
    <text evidence="2">The sequence shown here is derived from an EMBL/GenBank/DDBJ whole genome shotgun (WGS) entry which is preliminary data.</text>
</comment>
<evidence type="ECO:0000313" key="3">
    <source>
        <dbReference type="Proteomes" id="UP000623301"/>
    </source>
</evidence>
<dbReference type="InterPro" id="IPR006186">
    <property type="entry name" value="Ser/Thr-sp_prot-phosphatase"/>
</dbReference>
<dbReference type="SUPFAM" id="SSF56300">
    <property type="entry name" value="Metallo-dependent phosphatases"/>
    <property type="match status" value="1"/>
</dbReference>
<feature type="domain" description="Calcineurin-like phosphoesterase" evidence="1">
    <location>
        <begin position="2"/>
        <end position="130"/>
    </location>
</feature>
<dbReference type="Proteomes" id="UP000623301">
    <property type="component" value="Unassembled WGS sequence"/>
</dbReference>
<reference evidence="2 3" key="1">
    <citation type="submission" date="2020-12" db="EMBL/GenBank/DDBJ databases">
        <title>Aureibaculum luteum sp. nov. and Aureibaculum flavum sp. nov., novel members of the family Flavobacteriaceae isolated from Antarctic intertidal sediments.</title>
        <authorList>
            <person name="He X."/>
            <person name="Zhang X."/>
        </authorList>
    </citation>
    <scope>NUCLEOTIDE SEQUENCE [LARGE SCALE GENOMIC DNA]</scope>
    <source>
        <strain evidence="2 3">A20</strain>
    </source>
</reference>
<keyword evidence="3" id="KW-1185">Reference proteome</keyword>
<dbReference type="Gene3D" id="3.60.21.10">
    <property type="match status" value="1"/>
</dbReference>
<evidence type="ECO:0000313" key="2">
    <source>
        <dbReference type="EMBL" id="MBJ2173649.1"/>
    </source>
</evidence>
<gene>
    <name evidence="2" type="ORF">JBL43_05330</name>
</gene>
<dbReference type="RefSeq" id="WP_198840428.1">
    <property type="nucleotide sequence ID" value="NZ_JAEHFJ010000002.1"/>
</dbReference>
<dbReference type="InterPro" id="IPR050126">
    <property type="entry name" value="Ap4A_hydrolase"/>
</dbReference>
<dbReference type="PANTHER" id="PTHR42850:SF7">
    <property type="entry name" value="BIS(5'-NUCLEOSYL)-TETRAPHOSPHATASE PRPE [ASYMMETRICAL]"/>
    <property type="match status" value="1"/>
</dbReference>
<organism evidence="2 3">
    <name type="scientific">Aureibaculum flavum</name>
    <dbReference type="NCBI Taxonomy" id="2795986"/>
    <lineage>
        <taxon>Bacteria</taxon>
        <taxon>Pseudomonadati</taxon>
        <taxon>Bacteroidota</taxon>
        <taxon>Flavobacteriia</taxon>
        <taxon>Flavobacteriales</taxon>
        <taxon>Flavobacteriaceae</taxon>
        <taxon>Aureibaculum</taxon>
    </lineage>
</organism>